<dbReference type="GO" id="GO:0006282">
    <property type="term" value="P:regulation of DNA repair"/>
    <property type="evidence" value="ECO:0007669"/>
    <property type="project" value="UniProtKB-UniRule"/>
</dbReference>
<evidence type="ECO:0000256" key="6">
    <source>
        <dbReference type="HAMAP-Rule" id="MF_01114"/>
    </source>
</evidence>
<dbReference type="InterPro" id="IPR053926">
    <property type="entry name" value="RecX_HTH_1st"/>
</dbReference>
<comment type="similarity">
    <text evidence="3 6">Belongs to the RecX family.</text>
</comment>
<dbReference type="RefSeq" id="WP_081131593.1">
    <property type="nucleotide sequence ID" value="NZ_BSYC01000001.1"/>
</dbReference>
<dbReference type="NCBIfam" id="NF010733">
    <property type="entry name" value="PRK14135.1"/>
    <property type="match status" value="1"/>
</dbReference>
<evidence type="ECO:0000256" key="3">
    <source>
        <dbReference type="ARBA" id="ARBA00009695"/>
    </source>
</evidence>
<dbReference type="GO" id="GO:0005737">
    <property type="term" value="C:cytoplasm"/>
    <property type="evidence" value="ECO:0007669"/>
    <property type="project" value="UniProtKB-SubCell"/>
</dbReference>
<evidence type="ECO:0000256" key="2">
    <source>
        <dbReference type="ARBA" id="ARBA00004496"/>
    </source>
</evidence>
<dbReference type="InterPro" id="IPR053925">
    <property type="entry name" value="RecX_HTH_3rd"/>
</dbReference>
<dbReference type="EMBL" id="CP050485">
    <property type="protein sequence ID" value="QOG29163.1"/>
    <property type="molecule type" value="Genomic_DNA"/>
</dbReference>
<dbReference type="InterPro" id="IPR003783">
    <property type="entry name" value="Regulatory_RecX"/>
</dbReference>
<protein>
    <recommendedName>
        <fullName evidence="4 6">Regulatory protein RecX</fullName>
    </recommendedName>
</protein>
<dbReference type="Pfam" id="PF02631">
    <property type="entry name" value="RecX_HTH2"/>
    <property type="match status" value="1"/>
</dbReference>
<evidence type="ECO:0000313" key="11">
    <source>
        <dbReference type="EMBL" id="MDL4934974.1"/>
    </source>
</evidence>
<dbReference type="Proteomes" id="UP001241571">
    <property type="component" value="Unassembled WGS sequence"/>
</dbReference>
<accession>A0A2K3R0C9</accession>
<sequence length="264" mass="30989">MITIIRISKGKGPFYEVDCSNGESLRVSEDLLVRFRLLKGKEVTEEELTEIKKSSGFDIGLQQAMNYISYQLRSEKEVRTYLKDKEINLEDRHLVVQRLKELNLLDDRTYGESYLRTQIRLGDKGPSVISQQLKQKGLSEEVIQEVMPLYTEEKQFDVGYHTAEKALRRFQGKSHKEMMQKLSLHLMQKGFRQPVIQLILDELPTDRDDEEENAALQKEGQRLLRRHQRLPLNKRKMKIKQGLYQKGFALDAIQQFLDEEVMDE</sequence>
<reference evidence="12 13" key="1">
    <citation type="submission" date="2020-03" db="EMBL/GenBank/DDBJ databases">
        <title>Characterization of ganglioside-mimicking enterococci.</title>
        <authorList>
            <person name="Patry R.T."/>
            <person name="Nothaft H."/>
            <person name="Bridger R."/>
            <person name="Shajahan A."/>
            <person name="Huynh S."/>
            <person name="Sanchez S."/>
            <person name="Azadi P."/>
            <person name="Cooper K."/>
            <person name="Miller W.G."/>
            <person name="Parker C.T."/>
            <person name="Wells L."/>
            <person name="Szymanski C.M."/>
        </authorList>
    </citation>
    <scope>NUCLEOTIDE SEQUENCE [LARGE SCALE GENOMIC DNA]</scope>
    <source>
        <strain evidence="12 13">EGM181</strain>
    </source>
</reference>
<evidence type="ECO:0000259" key="8">
    <source>
        <dbReference type="Pfam" id="PF21981"/>
    </source>
</evidence>
<evidence type="ECO:0000313" key="13">
    <source>
        <dbReference type="Proteomes" id="UP000516696"/>
    </source>
</evidence>
<evidence type="ECO:0000313" key="12">
    <source>
        <dbReference type="EMBL" id="QOG29163.1"/>
    </source>
</evidence>
<proteinExistence type="inferred from homology"/>
<evidence type="ECO:0000259" key="9">
    <source>
        <dbReference type="Pfam" id="PF21982"/>
    </source>
</evidence>
<dbReference type="Proteomes" id="UP000516696">
    <property type="component" value="Chromosome"/>
</dbReference>
<evidence type="ECO:0000256" key="5">
    <source>
        <dbReference type="ARBA" id="ARBA00022490"/>
    </source>
</evidence>
<dbReference type="Gene3D" id="1.10.10.10">
    <property type="entry name" value="Winged helix-like DNA-binding domain superfamily/Winged helix DNA-binding domain"/>
    <property type="match status" value="4"/>
</dbReference>
<dbReference type="Pfam" id="PF21982">
    <property type="entry name" value="RecX_HTH1"/>
    <property type="match status" value="1"/>
</dbReference>
<dbReference type="Proteomes" id="UP000571857">
    <property type="component" value="Unassembled WGS sequence"/>
</dbReference>
<evidence type="ECO:0000313" key="15">
    <source>
        <dbReference type="Proteomes" id="UP001241571"/>
    </source>
</evidence>
<dbReference type="EMBL" id="JASUBT010000002">
    <property type="protein sequence ID" value="MDL4934974.1"/>
    <property type="molecule type" value="Genomic_DNA"/>
</dbReference>
<gene>
    <name evidence="6 10" type="primary">recX</name>
    <name evidence="12" type="ORF">EGM181_11060</name>
    <name evidence="10" type="ORF">HWH42_15400</name>
    <name evidence="11" type="ORF">QRX88_04460</name>
</gene>
<dbReference type="PANTHER" id="PTHR33602">
    <property type="entry name" value="REGULATORY PROTEIN RECX FAMILY PROTEIN"/>
    <property type="match status" value="1"/>
</dbReference>
<feature type="domain" description="RecX third three-helical" evidence="8">
    <location>
        <begin position="210"/>
        <end position="257"/>
    </location>
</feature>
<evidence type="ECO:0000313" key="10">
    <source>
        <dbReference type="EMBL" id="MBA0973955.1"/>
    </source>
</evidence>
<feature type="domain" description="RecX second three-helical" evidence="7">
    <location>
        <begin position="106"/>
        <end position="147"/>
    </location>
</feature>
<dbReference type="AlphaFoldDB" id="A0A2K3R0C9"/>
<comment type="function">
    <text evidence="1 6">Modulates RecA activity.</text>
</comment>
<evidence type="ECO:0000259" key="7">
    <source>
        <dbReference type="Pfam" id="PF02631"/>
    </source>
</evidence>
<evidence type="ECO:0000313" key="14">
    <source>
        <dbReference type="Proteomes" id="UP000571857"/>
    </source>
</evidence>
<dbReference type="PANTHER" id="PTHR33602:SF1">
    <property type="entry name" value="REGULATORY PROTEIN RECX FAMILY PROTEIN"/>
    <property type="match status" value="1"/>
</dbReference>
<dbReference type="InterPro" id="IPR036388">
    <property type="entry name" value="WH-like_DNA-bd_sf"/>
</dbReference>
<comment type="subcellular location">
    <subcellularLocation>
        <location evidence="2 6">Cytoplasm</location>
    </subcellularLocation>
</comment>
<feature type="domain" description="RecX third three-helical" evidence="8">
    <location>
        <begin position="155"/>
        <end position="198"/>
    </location>
</feature>
<reference evidence="11 15" key="3">
    <citation type="submission" date="2023-06" db="EMBL/GenBank/DDBJ databases">
        <title>Acute promotion of culturable opportunistic pathogens and persistent increase of antibiotic resistance following antibiotic exposure in mouse gut microbiota.</title>
        <authorList>
            <person name="Li L."/>
            <person name="Wang B."/>
            <person name="Sun Y."/>
            <person name="Wang M."/>
            <person name="Xu H."/>
        </authorList>
    </citation>
    <scope>NUCLEOTIDE SEQUENCE [LARGE SCALE GENOMIC DNA]</scope>
    <source>
        <strain evidence="11 15">CRI2_2</strain>
    </source>
</reference>
<dbReference type="Pfam" id="PF21981">
    <property type="entry name" value="RecX_HTH3"/>
    <property type="match status" value="2"/>
</dbReference>
<feature type="domain" description="RecX first three-helical" evidence="9">
    <location>
        <begin position="62"/>
        <end position="99"/>
    </location>
</feature>
<organism evidence="10 14">
    <name type="scientific">Enterococcus gallinarum</name>
    <dbReference type="NCBI Taxonomy" id="1353"/>
    <lineage>
        <taxon>Bacteria</taxon>
        <taxon>Bacillati</taxon>
        <taxon>Bacillota</taxon>
        <taxon>Bacilli</taxon>
        <taxon>Lactobacillales</taxon>
        <taxon>Enterococcaceae</taxon>
        <taxon>Enterococcus</taxon>
    </lineage>
</organism>
<dbReference type="EMBL" id="JABXJK010000078">
    <property type="protein sequence ID" value="MBA0973955.1"/>
    <property type="molecule type" value="Genomic_DNA"/>
</dbReference>
<name>A0A2K3R0C9_ENTGA</name>
<reference evidence="10 14" key="2">
    <citation type="submission" date="2020-06" db="EMBL/GenBank/DDBJ databases">
        <title>Crossreactivity between MHC class I-restricted antigens from cancer cells and an enterococcal bacteriophage.</title>
        <authorList>
            <person name="Fluckiger A."/>
            <person name="Daillere R."/>
            <person name="Sassi M."/>
            <person name="Cattoir V."/>
            <person name="Kroemer G."/>
            <person name="Zitvogel L."/>
        </authorList>
    </citation>
    <scope>NUCLEOTIDE SEQUENCE [LARGE SCALE GENOMIC DNA]</scope>
    <source>
        <strain evidence="10 14">EG4</strain>
    </source>
</reference>
<keyword evidence="5 6" id="KW-0963">Cytoplasm</keyword>
<evidence type="ECO:0000256" key="4">
    <source>
        <dbReference type="ARBA" id="ARBA00018111"/>
    </source>
</evidence>
<dbReference type="InterPro" id="IPR053924">
    <property type="entry name" value="RecX_HTH_2nd"/>
</dbReference>
<dbReference type="HAMAP" id="MF_01114">
    <property type="entry name" value="RecX"/>
    <property type="match status" value="1"/>
</dbReference>
<evidence type="ECO:0000256" key="1">
    <source>
        <dbReference type="ARBA" id="ARBA00003529"/>
    </source>
</evidence>